<feature type="non-terminal residue" evidence="3">
    <location>
        <position position="235"/>
    </location>
</feature>
<gene>
    <name evidence="3" type="ORF">SCF082_LOCUS36352</name>
</gene>
<dbReference type="Proteomes" id="UP001642464">
    <property type="component" value="Unassembled WGS sequence"/>
</dbReference>
<accession>A0ABP0PJ65</accession>
<feature type="non-terminal residue" evidence="3">
    <location>
        <position position="1"/>
    </location>
</feature>
<feature type="transmembrane region" description="Helical" evidence="2">
    <location>
        <begin position="37"/>
        <end position="59"/>
    </location>
</feature>
<feature type="region of interest" description="Disordered" evidence="1">
    <location>
        <begin position="214"/>
        <end position="235"/>
    </location>
</feature>
<keyword evidence="2" id="KW-0812">Transmembrane</keyword>
<organism evidence="3 4">
    <name type="scientific">Durusdinium trenchii</name>
    <dbReference type="NCBI Taxonomy" id="1381693"/>
    <lineage>
        <taxon>Eukaryota</taxon>
        <taxon>Sar</taxon>
        <taxon>Alveolata</taxon>
        <taxon>Dinophyceae</taxon>
        <taxon>Suessiales</taxon>
        <taxon>Symbiodiniaceae</taxon>
        <taxon>Durusdinium</taxon>
    </lineage>
</organism>
<comment type="caution">
    <text evidence="3">The sequence shown here is derived from an EMBL/GenBank/DDBJ whole genome shotgun (WGS) entry which is preliminary data.</text>
</comment>
<sequence length="235" mass="24739">GDDTENPKDGADTDAGAGGGGGDGDDPGDEDTEGKSIWRWLGPSLGILFCGGLVGVWWLRGREKVEEYKHTHAVQVGGSAGVVDGEERGLLEDFLASGGTQEDFDAISSEERVKVAEGLVKSMASDLQGKYEGISTADPQLEDVPGGAVRAMRDLTFLQMARSELFDRIAARGSVEGGDQELPEKYKQMGHAIDAVVVAQQTKIMEAMPKMDKKQKGALMSAVQRAAEGGEGGGP</sequence>
<feature type="compositionally biased region" description="Basic and acidic residues" evidence="1">
    <location>
        <begin position="1"/>
        <end position="11"/>
    </location>
</feature>
<feature type="compositionally biased region" description="Acidic residues" evidence="1">
    <location>
        <begin position="23"/>
        <end position="32"/>
    </location>
</feature>
<keyword evidence="4" id="KW-1185">Reference proteome</keyword>
<keyword evidence="2" id="KW-0472">Membrane</keyword>
<protein>
    <submittedName>
        <fullName evidence="3">Uncharacterized protein</fullName>
    </submittedName>
</protein>
<keyword evidence="2" id="KW-1133">Transmembrane helix</keyword>
<evidence type="ECO:0000313" key="3">
    <source>
        <dbReference type="EMBL" id="CAK9074765.1"/>
    </source>
</evidence>
<feature type="region of interest" description="Disordered" evidence="1">
    <location>
        <begin position="1"/>
        <end position="36"/>
    </location>
</feature>
<evidence type="ECO:0000256" key="1">
    <source>
        <dbReference type="SAM" id="MobiDB-lite"/>
    </source>
</evidence>
<evidence type="ECO:0000256" key="2">
    <source>
        <dbReference type="SAM" id="Phobius"/>
    </source>
</evidence>
<dbReference type="EMBL" id="CAXAMM010035721">
    <property type="protein sequence ID" value="CAK9074765.1"/>
    <property type="molecule type" value="Genomic_DNA"/>
</dbReference>
<evidence type="ECO:0000313" key="4">
    <source>
        <dbReference type="Proteomes" id="UP001642464"/>
    </source>
</evidence>
<proteinExistence type="predicted"/>
<name>A0ABP0PJ65_9DINO</name>
<reference evidence="3 4" key="1">
    <citation type="submission" date="2024-02" db="EMBL/GenBank/DDBJ databases">
        <authorList>
            <person name="Chen Y."/>
            <person name="Shah S."/>
            <person name="Dougan E. K."/>
            <person name="Thang M."/>
            <person name="Chan C."/>
        </authorList>
    </citation>
    <scope>NUCLEOTIDE SEQUENCE [LARGE SCALE GENOMIC DNA]</scope>
</reference>